<evidence type="ECO:0000256" key="1">
    <source>
        <dbReference type="SAM" id="SignalP"/>
    </source>
</evidence>
<proteinExistence type="predicted"/>
<keyword evidence="1" id="KW-0732">Signal</keyword>
<keyword evidence="3" id="KW-1185">Reference proteome</keyword>
<sequence>MAMAAFNVFSIVLGVATMIPFLGSMMPGRDPLVTTVRIYAGTGDDTNGNAPHVAAFDIDGNLIGSVKGGDDIAKGAPYDAKIEMKADGSDGSAAQAEYISLSQAGVDAICVAGISVTWPDGLEFAWYGDVGEFCGAPWYHSTTILSSKDLYKPKCVWIDGDATNGIKTQGIGIHIPSFVATAERAQSMTDDKDLWCNVAPRIKFYDSLAREQALPVFKPYAEFEQSTLVDVDPAKIKDSANWFTPEWALDKKGRKDNEKRTNFDAEVSVNGTRKQLNFQGQLIKSGSPQHSAKVLCESDTSLGPDFVSEEEGIFCDMDAKRAWPLCTKHITNNCFDNDKNQMVGGKKNSRRDDVTGERILRKRYETVKSW</sequence>
<dbReference type="AlphaFoldDB" id="A0A6G1JFA7"/>
<organism evidence="2 3">
    <name type="scientific">Lentithecium fluviatile CBS 122367</name>
    <dbReference type="NCBI Taxonomy" id="1168545"/>
    <lineage>
        <taxon>Eukaryota</taxon>
        <taxon>Fungi</taxon>
        <taxon>Dikarya</taxon>
        <taxon>Ascomycota</taxon>
        <taxon>Pezizomycotina</taxon>
        <taxon>Dothideomycetes</taxon>
        <taxon>Pleosporomycetidae</taxon>
        <taxon>Pleosporales</taxon>
        <taxon>Massarineae</taxon>
        <taxon>Lentitheciaceae</taxon>
        <taxon>Lentithecium</taxon>
    </lineage>
</organism>
<gene>
    <name evidence="2" type="ORF">K458DRAFT_414590</name>
</gene>
<accession>A0A6G1JFA7</accession>
<evidence type="ECO:0000313" key="3">
    <source>
        <dbReference type="Proteomes" id="UP000799291"/>
    </source>
</evidence>
<dbReference type="EMBL" id="MU005573">
    <property type="protein sequence ID" value="KAF2688910.1"/>
    <property type="molecule type" value="Genomic_DNA"/>
</dbReference>
<feature type="signal peptide" evidence="1">
    <location>
        <begin position="1"/>
        <end position="18"/>
    </location>
</feature>
<dbReference type="Proteomes" id="UP000799291">
    <property type="component" value="Unassembled WGS sequence"/>
</dbReference>
<name>A0A6G1JFA7_9PLEO</name>
<protein>
    <submittedName>
        <fullName evidence="2">Uncharacterized protein</fullName>
    </submittedName>
</protein>
<feature type="chain" id="PRO_5026193433" evidence="1">
    <location>
        <begin position="19"/>
        <end position="370"/>
    </location>
</feature>
<evidence type="ECO:0000313" key="2">
    <source>
        <dbReference type="EMBL" id="KAF2688910.1"/>
    </source>
</evidence>
<reference evidence="2" key="1">
    <citation type="journal article" date="2020" name="Stud. Mycol.">
        <title>101 Dothideomycetes genomes: a test case for predicting lifestyles and emergence of pathogens.</title>
        <authorList>
            <person name="Haridas S."/>
            <person name="Albert R."/>
            <person name="Binder M."/>
            <person name="Bloem J."/>
            <person name="Labutti K."/>
            <person name="Salamov A."/>
            <person name="Andreopoulos B."/>
            <person name="Baker S."/>
            <person name="Barry K."/>
            <person name="Bills G."/>
            <person name="Bluhm B."/>
            <person name="Cannon C."/>
            <person name="Castanera R."/>
            <person name="Culley D."/>
            <person name="Daum C."/>
            <person name="Ezra D."/>
            <person name="Gonzalez J."/>
            <person name="Henrissat B."/>
            <person name="Kuo A."/>
            <person name="Liang C."/>
            <person name="Lipzen A."/>
            <person name="Lutzoni F."/>
            <person name="Magnuson J."/>
            <person name="Mondo S."/>
            <person name="Nolan M."/>
            <person name="Ohm R."/>
            <person name="Pangilinan J."/>
            <person name="Park H.-J."/>
            <person name="Ramirez L."/>
            <person name="Alfaro M."/>
            <person name="Sun H."/>
            <person name="Tritt A."/>
            <person name="Yoshinaga Y."/>
            <person name="Zwiers L.-H."/>
            <person name="Turgeon B."/>
            <person name="Goodwin S."/>
            <person name="Spatafora J."/>
            <person name="Crous P."/>
            <person name="Grigoriev I."/>
        </authorList>
    </citation>
    <scope>NUCLEOTIDE SEQUENCE</scope>
    <source>
        <strain evidence="2">CBS 122367</strain>
    </source>
</reference>
<dbReference type="OrthoDB" id="5365129at2759"/>